<organism evidence="4 5">
    <name type="scientific">Rhododendron simsii</name>
    <name type="common">Sims's rhododendron</name>
    <dbReference type="NCBI Taxonomy" id="118357"/>
    <lineage>
        <taxon>Eukaryota</taxon>
        <taxon>Viridiplantae</taxon>
        <taxon>Streptophyta</taxon>
        <taxon>Embryophyta</taxon>
        <taxon>Tracheophyta</taxon>
        <taxon>Spermatophyta</taxon>
        <taxon>Magnoliopsida</taxon>
        <taxon>eudicotyledons</taxon>
        <taxon>Gunneridae</taxon>
        <taxon>Pentapetalae</taxon>
        <taxon>asterids</taxon>
        <taxon>Ericales</taxon>
        <taxon>Ericaceae</taxon>
        <taxon>Ericoideae</taxon>
        <taxon>Rhodoreae</taxon>
        <taxon>Rhododendron</taxon>
    </lineage>
</organism>
<comment type="subcellular location">
    <subcellularLocation>
        <location evidence="1">Membrane</location>
    </subcellularLocation>
</comment>
<dbReference type="GO" id="GO:0034066">
    <property type="term" value="C:Ric1-Rgp1 guanyl-nucleotide exchange factor complex"/>
    <property type="evidence" value="ECO:0007669"/>
    <property type="project" value="InterPro"/>
</dbReference>
<keyword evidence="2" id="KW-0472">Membrane</keyword>
<protein>
    <recommendedName>
        <fullName evidence="3">RIC1 C-terminal alpha solenoid region domain-containing protein</fullName>
    </recommendedName>
</protein>
<evidence type="ECO:0000256" key="1">
    <source>
        <dbReference type="ARBA" id="ARBA00004370"/>
    </source>
</evidence>
<dbReference type="GO" id="GO:0000139">
    <property type="term" value="C:Golgi membrane"/>
    <property type="evidence" value="ECO:0007669"/>
    <property type="project" value="TreeGrafter"/>
</dbReference>
<feature type="domain" description="RIC1 C-terminal alpha solenoid region" evidence="3">
    <location>
        <begin position="945"/>
        <end position="1133"/>
    </location>
</feature>
<dbReference type="GO" id="GO:0006886">
    <property type="term" value="P:intracellular protein transport"/>
    <property type="evidence" value="ECO:0007669"/>
    <property type="project" value="InterPro"/>
</dbReference>
<keyword evidence="5" id="KW-1185">Reference proteome</keyword>
<dbReference type="InterPro" id="IPR040096">
    <property type="entry name" value="Ric1"/>
</dbReference>
<reference evidence="4" key="1">
    <citation type="submission" date="2019-11" db="EMBL/GenBank/DDBJ databases">
        <authorList>
            <person name="Liu Y."/>
            <person name="Hou J."/>
            <person name="Li T.-Q."/>
            <person name="Guan C.-H."/>
            <person name="Wu X."/>
            <person name="Wu H.-Z."/>
            <person name="Ling F."/>
            <person name="Zhang R."/>
            <person name="Shi X.-G."/>
            <person name="Ren J.-P."/>
            <person name="Chen E.-F."/>
            <person name="Sun J.-M."/>
        </authorList>
    </citation>
    <scope>NUCLEOTIDE SEQUENCE</scope>
    <source>
        <strain evidence="4">Adult_tree_wgs_1</strain>
        <tissue evidence="4">Leaves</tissue>
    </source>
</reference>
<dbReference type="Pfam" id="PF07064">
    <property type="entry name" value="RIC1"/>
    <property type="match status" value="1"/>
</dbReference>
<evidence type="ECO:0000256" key="2">
    <source>
        <dbReference type="ARBA" id="ARBA00023136"/>
    </source>
</evidence>
<dbReference type="GO" id="GO:0005829">
    <property type="term" value="C:cytosol"/>
    <property type="evidence" value="ECO:0007669"/>
    <property type="project" value="TreeGrafter"/>
</dbReference>
<evidence type="ECO:0000259" key="3">
    <source>
        <dbReference type="Pfam" id="PF07064"/>
    </source>
</evidence>
<accession>A0A834GS42</accession>
<dbReference type="PANTHER" id="PTHR22746:SF10">
    <property type="entry name" value="GUANINE NUCLEOTIDE EXCHANGE FACTOR SUBUNIT RIC1"/>
    <property type="match status" value="1"/>
</dbReference>
<dbReference type="Proteomes" id="UP000626092">
    <property type="component" value="Unassembled WGS sequence"/>
</dbReference>
<dbReference type="OrthoDB" id="67540at2759"/>
<dbReference type="Gene3D" id="2.130.10.10">
    <property type="entry name" value="YVTN repeat-like/Quinoprotein amine dehydrogenase"/>
    <property type="match status" value="1"/>
</dbReference>
<dbReference type="EMBL" id="WJXA01000007">
    <property type="protein sequence ID" value="KAF7139585.1"/>
    <property type="molecule type" value="Genomic_DNA"/>
</dbReference>
<evidence type="ECO:0000313" key="5">
    <source>
        <dbReference type="Proteomes" id="UP000626092"/>
    </source>
</evidence>
<name>A0A834GS42_RHOSS</name>
<dbReference type="InterPro" id="IPR009771">
    <property type="entry name" value="RIC1_C"/>
</dbReference>
<evidence type="ECO:0000313" key="4">
    <source>
        <dbReference type="EMBL" id="KAF7139585.1"/>
    </source>
</evidence>
<dbReference type="Pfam" id="PF25440">
    <property type="entry name" value="Beta-prop_RIC1_2nd"/>
    <property type="match status" value="1"/>
</dbReference>
<dbReference type="SUPFAM" id="SSF50978">
    <property type="entry name" value="WD40 repeat-like"/>
    <property type="match status" value="1"/>
</dbReference>
<gene>
    <name evidence="4" type="ORF">RHSIM_Rhsim07G0012700</name>
</gene>
<dbReference type="InterPro" id="IPR015943">
    <property type="entry name" value="WD40/YVTN_repeat-like_dom_sf"/>
</dbReference>
<dbReference type="PANTHER" id="PTHR22746">
    <property type="entry name" value="RAB6A-GEF COMPLEX PARTNER PROTEIN 1"/>
    <property type="match status" value="1"/>
</dbReference>
<dbReference type="InterPro" id="IPR036322">
    <property type="entry name" value="WD40_repeat_dom_sf"/>
</dbReference>
<sequence>MYMAYGWPQVIPLESGLCPSSEKIIYLRVTNRLLLVVAPSHLELWSSSQHKVRLGKHKRDSDSIQREGENVQAVWSPDAKLIAVLVSVGYLVSTFSRKCYFPYSEFYDTGMESSGCLSQSGSSRLAPSEHSLLSTKLSDSTSVACPYSDCNSPLEQYVPSLLLRRSIIFQACCLKVRSSSVVTLTSCSYLYVFKVHFTEKSLPIGGKQPSGLFLATISLLLREQVPFSDAQVATYVNPDVVHFYVLMRAILLATANTYYLDYQMDLYITFPGRGSIQPYLASDFISKKNWQLQCLISKRIVVCSMQFCGAFLLNFHCQEGNEATKLLYSRENGLASEGVDGAFMPSLYSSQRSAIVQLEFSLSLRLLCVVFSDGQLVLCSVSKKGLKQAGSIKAEKWLGSGDVACASIASEQQILAVGTRRGVVELYDLVESVSLIRSVSLYDWGYSVEDTGPVSCIAWTPDNSAFTVGWKLRGLAVWSVSGCRLMSTIRQIGLSSVSSPVVKPNQDCKFEPMMGGTSLMHWDEYGYRLYAVEERSSERIIAFSFGKCCLNRGVSGTTYTRQVIYGEDRLLIVQSEDTDELKILHLHLPVSYISQNWPVLHVAASKDGMYLAVAGLHGLILYDVRMKKWRVFGDITQEQKIQCKGLLWLGKIVVVCNYIDSSNMYELLFYPRYHLDQSSLLCKKPLLAKPMVMDVYQDYLLVTYRPFDVHILHVKISGELTPSSTPDLQLSTVRELSIMTAKSHPAAMRFIPDQLSREHASKNLISTSSDMLGKEPVRCLILRVNGELSLLDLDDGRERELTDSVELFWVTCGQSEEKTNLIEEVSWLDYGHRGMQVWYPSPGVDPFKQEDFLQVDLLDPELEFDREVYPLGLLPNAGVVVGVSQRMSFSACTEFPCFEPSPQAQTILHCLLRHLLQHDEINLFVLFIFLSSKEFPLMFLIYVRQRDKSEEALRLAILSAEKPHFSHCLEWLLFTVFDAEISRQSAHKNQISLPMRAAKFSLLEKTCGLIKNFPEYFDVVVSVARKTDGRHWADLFSAAGRSTELFEECFQRRWYRTAACYILVSTKLISVFVMCKLRGLRNLPDVIAKLEGPAVSQYCALRLLQATLDESLYELAGELVRFLLRSGREYEPSSTDSERLSPRFLGYFILPSSYRRQSFDSKSSPSFKEQNAHVASVKNILESHASYLMSGKELSKLVAFVKGTQFDLVEYLQRERYGSARLENFASGLELIGQKLQMGTLQSRLDAEFLLAHMCSVKFKEWIVVLATLLRRSEVLFDLFRHDMRLWKAYNVTLQSHQAFAEYRDLLEALEEKLSSGETT</sequence>
<comment type="caution">
    <text evidence="4">The sequence shown here is derived from an EMBL/GenBank/DDBJ whole genome shotgun (WGS) entry which is preliminary data.</text>
</comment>
<proteinExistence type="predicted"/>
<dbReference type="FunFam" id="2.130.10.10:FF:001743">
    <property type="entry name" value="Protein RIC1 like"/>
    <property type="match status" value="1"/>
</dbReference>
<dbReference type="GO" id="GO:0042147">
    <property type="term" value="P:retrograde transport, endosome to Golgi"/>
    <property type="evidence" value="ECO:0007669"/>
    <property type="project" value="TreeGrafter"/>
</dbReference>